<dbReference type="PANTHER" id="PTHR47947">
    <property type="entry name" value="CYTOCHROME P450 82C3-RELATED"/>
    <property type="match status" value="1"/>
</dbReference>
<accession>A0A498HXL8</accession>
<keyword evidence="5 14" id="KW-0812">Transmembrane</keyword>
<dbReference type="SUPFAM" id="SSF48264">
    <property type="entry name" value="Cytochrome P450"/>
    <property type="match status" value="1"/>
</dbReference>
<comment type="caution">
    <text evidence="15">The sequence shown here is derived from an EMBL/GenBank/DDBJ whole genome shotgun (WGS) entry which is preliminary data.</text>
</comment>
<feature type="binding site" description="axial binding residue" evidence="12">
    <location>
        <position position="523"/>
    </location>
    <ligand>
        <name>heme</name>
        <dbReference type="ChEBI" id="CHEBI:30413"/>
    </ligand>
    <ligandPart>
        <name>Fe</name>
        <dbReference type="ChEBI" id="CHEBI:18248"/>
    </ligandPart>
</feature>
<reference evidence="15 16" key="1">
    <citation type="submission" date="2018-10" db="EMBL/GenBank/DDBJ databases">
        <title>A high-quality apple genome assembly.</title>
        <authorList>
            <person name="Hu J."/>
        </authorList>
    </citation>
    <scope>NUCLEOTIDE SEQUENCE [LARGE SCALE GENOMIC DNA]</scope>
    <source>
        <strain evidence="16">cv. HFTH1</strain>
        <tissue evidence="15">Young leaf</tissue>
    </source>
</reference>
<evidence type="ECO:0000256" key="10">
    <source>
        <dbReference type="ARBA" id="ARBA00023033"/>
    </source>
</evidence>
<evidence type="ECO:0000313" key="15">
    <source>
        <dbReference type="EMBL" id="RXH73931.1"/>
    </source>
</evidence>
<comment type="similarity">
    <text evidence="3 13">Belongs to the cytochrome P450 family.</text>
</comment>
<dbReference type="InterPro" id="IPR036396">
    <property type="entry name" value="Cyt_P450_sf"/>
</dbReference>
<evidence type="ECO:0000256" key="14">
    <source>
        <dbReference type="SAM" id="Phobius"/>
    </source>
</evidence>
<gene>
    <name evidence="15" type="ORF">DVH24_016753</name>
</gene>
<evidence type="ECO:0000256" key="11">
    <source>
        <dbReference type="ARBA" id="ARBA00023136"/>
    </source>
</evidence>
<dbReference type="InterPro" id="IPR001128">
    <property type="entry name" value="Cyt_P450"/>
</dbReference>
<proteinExistence type="inferred from homology"/>
<dbReference type="STRING" id="3750.A0A498HXL8"/>
<keyword evidence="8 13" id="KW-0560">Oxidoreductase</keyword>
<dbReference type="PRINTS" id="PR00385">
    <property type="entry name" value="P450"/>
</dbReference>
<evidence type="ECO:0000256" key="12">
    <source>
        <dbReference type="PIRSR" id="PIRSR602401-1"/>
    </source>
</evidence>
<evidence type="ECO:0000256" key="2">
    <source>
        <dbReference type="ARBA" id="ARBA00004370"/>
    </source>
</evidence>
<evidence type="ECO:0000256" key="4">
    <source>
        <dbReference type="ARBA" id="ARBA00022617"/>
    </source>
</evidence>
<keyword evidence="16" id="KW-1185">Reference proteome</keyword>
<evidence type="ECO:0000256" key="8">
    <source>
        <dbReference type="ARBA" id="ARBA00023002"/>
    </source>
</evidence>
<dbReference type="InterPro" id="IPR002401">
    <property type="entry name" value="Cyt_P450_E_grp-I"/>
</dbReference>
<dbReference type="PANTHER" id="PTHR47947:SF26">
    <property type="entry name" value="CYTOCHROME P450"/>
    <property type="match status" value="1"/>
</dbReference>
<sequence length="583" mass="66287">MFYIGNNCSYFNRVIPQIIIDFHHTLYLHQAHFSIIPNLQYRIQLKDIYLFMEMDYFPLSYDLVVPLMAVTLAMSLFLYSLLWKQGGVIRKAPPEAGRAWPIIGHLHLLSSSTEPAHLLFGNLADKYGPIFTIKFGMKRAIVVSSSEIAKDCFKTNDKVFASRPKSIAGEVLGYNYAFLPFSPYGEYFRQIRKIATLEVLSQSRIEKLKHIREFEVKASMKEMYRRWTVNNKSSGSTKVLVEMKEWLAFTNENIIFRMIVGKSFLEATDSKYSQGRYLARKTFLEFLRLSGTFVISDSIPFLRWLDLGGHEKAMKKIAKALELVFKGWLEEHKHKRKIPGGLISDELDFMDVMLSILGNNEVNTSYDADTINIATSLTLLLGGAETTTVTMSWALALLVNHPETLKKVQEELDENVGKDRQVKESDADKLVFLQVVIKESMRLHPAGPLAIPHLSTDECMVGDYHVPAGTRLLVNISKIHRDPKVWSEPNEFKPERFLTTHKGLDVKGRDFELLPFGSGRRMCPAISLALKITEFALASLLHGFEIETPTDDPIDLRETAGLTNNMSALLEVLLTPRLPAELY</sequence>
<evidence type="ECO:0000256" key="7">
    <source>
        <dbReference type="ARBA" id="ARBA00022989"/>
    </source>
</evidence>
<protein>
    <recommendedName>
        <fullName evidence="17">Cytochrome P450</fullName>
    </recommendedName>
</protein>
<dbReference type="PROSITE" id="PS00086">
    <property type="entry name" value="CYTOCHROME_P450"/>
    <property type="match status" value="1"/>
</dbReference>
<dbReference type="Proteomes" id="UP000290289">
    <property type="component" value="Chromosome 15"/>
</dbReference>
<dbReference type="InterPro" id="IPR017972">
    <property type="entry name" value="Cyt_P450_CS"/>
</dbReference>
<evidence type="ECO:0000256" key="13">
    <source>
        <dbReference type="RuleBase" id="RU000461"/>
    </source>
</evidence>
<dbReference type="FunFam" id="1.10.630.10:FF:000026">
    <property type="entry name" value="Cytochrome P450 82C4"/>
    <property type="match status" value="1"/>
</dbReference>
<keyword evidence="4 12" id="KW-0349">Heme</keyword>
<evidence type="ECO:0000256" key="6">
    <source>
        <dbReference type="ARBA" id="ARBA00022723"/>
    </source>
</evidence>
<evidence type="ECO:0000256" key="5">
    <source>
        <dbReference type="ARBA" id="ARBA00022692"/>
    </source>
</evidence>
<comment type="cofactor">
    <cofactor evidence="1 12">
        <name>heme</name>
        <dbReference type="ChEBI" id="CHEBI:30413"/>
    </cofactor>
</comment>
<dbReference type="GO" id="GO:0004497">
    <property type="term" value="F:monooxygenase activity"/>
    <property type="evidence" value="ECO:0007669"/>
    <property type="project" value="UniProtKB-KW"/>
</dbReference>
<dbReference type="GO" id="GO:0020037">
    <property type="term" value="F:heme binding"/>
    <property type="evidence" value="ECO:0007669"/>
    <property type="project" value="InterPro"/>
</dbReference>
<organism evidence="15 16">
    <name type="scientific">Malus domestica</name>
    <name type="common">Apple</name>
    <name type="synonym">Pyrus malus</name>
    <dbReference type="NCBI Taxonomy" id="3750"/>
    <lineage>
        <taxon>Eukaryota</taxon>
        <taxon>Viridiplantae</taxon>
        <taxon>Streptophyta</taxon>
        <taxon>Embryophyta</taxon>
        <taxon>Tracheophyta</taxon>
        <taxon>Spermatophyta</taxon>
        <taxon>Magnoliopsida</taxon>
        <taxon>eudicotyledons</taxon>
        <taxon>Gunneridae</taxon>
        <taxon>Pentapetalae</taxon>
        <taxon>rosids</taxon>
        <taxon>fabids</taxon>
        <taxon>Rosales</taxon>
        <taxon>Rosaceae</taxon>
        <taxon>Amygdaloideae</taxon>
        <taxon>Maleae</taxon>
        <taxon>Malus</taxon>
    </lineage>
</organism>
<evidence type="ECO:0000256" key="1">
    <source>
        <dbReference type="ARBA" id="ARBA00001971"/>
    </source>
</evidence>
<comment type="subcellular location">
    <subcellularLocation>
        <location evidence="2">Membrane</location>
    </subcellularLocation>
</comment>
<keyword evidence="10 13" id="KW-0503">Monooxygenase</keyword>
<feature type="transmembrane region" description="Helical" evidence="14">
    <location>
        <begin position="63"/>
        <end position="82"/>
    </location>
</feature>
<evidence type="ECO:0000313" key="16">
    <source>
        <dbReference type="Proteomes" id="UP000290289"/>
    </source>
</evidence>
<dbReference type="GO" id="GO:0016705">
    <property type="term" value="F:oxidoreductase activity, acting on paired donors, with incorporation or reduction of molecular oxygen"/>
    <property type="evidence" value="ECO:0007669"/>
    <property type="project" value="InterPro"/>
</dbReference>
<keyword evidence="7 14" id="KW-1133">Transmembrane helix</keyword>
<dbReference type="EMBL" id="RDQH01000341">
    <property type="protein sequence ID" value="RXH73931.1"/>
    <property type="molecule type" value="Genomic_DNA"/>
</dbReference>
<keyword evidence="9 12" id="KW-0408">Iron</keyword>
<evidence type="ECO:0008006" key="17">
    <source>
        <dbReference type="Google" id="ProtNLM"/>
    </source>
</evidence>
<dbReference type="AlphaFoldDB" id="A0A498HXL8"/>
<dbReference type="Pfam" id="PF00067">
    <property type="entry name" value="p450"/>
    <property type="match status" value="1"/>
</dbReference>
<evidence type="ECO:0000256" key="9">
    <source>
        <dbReference type="ARBA" id="ARBA00023004"/>
    </source>
</evidence>
<dbReference type="GO" id="GO:0016020">
    <property type="term" value="C:membrane"/>
    <property type="evidence" value="ECO:0007669"/>
    <property type="project" value="UniProtKB-SubCell"/>
</dbReference>
<evidence type="ECO:0000256" key="3">
    <source>
        <dbReference type="ARBA" id="ARBA00010617"/>
    </source>
</evidence>
<keyword evidence="11 14" id="KW-0472">Membrane</keyword>
<dbReference type="Gene3D" id="1.10.630.10">
    <property type="entry name" value="Cytochrome P450"/>
    <property type="match status" value="1"/>
</dbReference>
<name>A0A498HXL8_MALDO</name>
<dbReference type="PRINTS" id="PR00463">
    <property type="entry name" value="EP450I"/>
</dbReference>
<dbReference type="GO" id="GO:0005506">
    <property type="term" value="F:iron ion binding"/>
    <property type="evidence" value="ECO:0007669"/>
    <property type="project" value="InterPro"/>
</dbReference>
<dbReference type="InterPro" id="IPR050651">
    <property type="entry name" value="Plant_Cytochrome_P450_Monoox"/>
</dbReference>
<keyword evidence="6 12" id="KW-0479">Metal-binding</keyword>